<accession>A0AAW1UF65</accession>
<dbReference type="GO" id="GO:0008270">
    <property type="term" value="F:zinc ion binding"/>
    <property type="evidence" value="ECO:0007669"/>
    <property type="project" value="UniProtKB-KW"/>
</dbReference>
<keyword evidence="5" id="KW-1185">Reference proteome</keyword>
<proteinExistence type="predicted"/>
<name>A0AAW1UF65_9CUCU</name>
<dbReference type="AlphaFoldDB" id="A0AAW1UF65"/>
<protein>
    <recommendedName>
        <fullName evidence="3">CCHC-type domain-containing protein</fullName>
    </recommendedName>
</protein>
<keyword evidence="1" id="KW-0863">Zinc-finger</keyword>
<gene>
    <name evidence="4" type="ORF">WA026_015429</name>
</gene>
<keyword evidence="1" id="KW-0862">Zinc</keyword>
<evidence type="ECO:0000313" key="4">
    <source>
        <dbReference type="EMBL" id="KAK9881303.1"/>
    </source>
</evidence>
<organism evidence="4 5">
    <name type="scientific">Henosepilachna vigintioctopunctata</name>
    <dbReference type="NCBI Taxonomy" id="420089"/>
    <lineage>
        <taxon>Eukaryota</taxon>
        <taxon>Metazoa</taxon>
        <taxon>Ecdysozoa</taxon>
        <taxon>Arthropoda</taxon>
        <taxon>Hexapoda</taxon>
        <taxon>Insecta</taxon>
        <taxon>Pterygota</taxon>
        <taxon>Neoptera</taxon>
        <taxon>Endopterygota</taxon>
        <taxon>Coleoptera</taxon>
        <taxon>Polyphaga</taxon>
        <taxon>Cucujiformia</taxon>
        <taxon>Coccinelloidea</taxon>
        <taxon>Coccinellidae</taxon>
        <taxon>Epilachninae</taxon>
        <taxon>Epilachnini</taxon>
        <taxon>Henosepilachna</taxon>
    </lineage>
</organism>
<keyword evidence="1" id="KW-0479">Metal-binding</keyword>
<evidence type="ECO:0000256" key="2">
    <source>
        <dbReference type="SAM" id="MobiDB-lite"/>
    </source>
</evidence>
<dbReference type="Pfam" id="PF00098">
    <property type="entry name" value="zf-CCHC"/>
    <property type="match status" value="1"/>
</dbReference>
<evidence type="ECO:0000313" key="5">
    <source>
        <dbReference type="Proteomes" id="UP001431783"/>
    </source>
</evidence>
<evidence type="ECO:0000259" key="3">
    <source>
        <dbReference type="PROSITE" id="PS50158"/>
    </source>
</evidence>
<dbReference type="PROSITE" id="PS50158">
    <property type="entry name" value="ZF_CCHC"/>
    <property type="match status" value="1"/>
</dbReference>
<dbReference type="GO" id="GO:0003676">
    <property type="term" value="F:nucleic acid binding"/>
    <property type="evidence" value="ECO:0007669"/>
    <property type="project" value="InterPro"/>
</dbReference>
<dbReference type="Proteomes" id="UP001431783">
    <property type="component" value="Unassembled WGS sequence"/>
</dbReference>
<feature type="domain" description="CCHC-type" evidence="3">
    <location>
        <begin position="3"/>
        <end position="16"/>
    </location>
</feature>
<feature type="compositionally biased region" description="Polar residues" evidence="2">
    <location>
        <begin position="89"/>
        <end position="99"/>
    </location>
</feature>
<feature type="region of interest" description="Disordered" evidence="2">
    <location>
        <begin position="89"/>
        <end position="109"/>
    </location>
</feature>
<comment type="caution">
    <text evidence="4">The sequence shown here is derived from an EMBL/GenBank/DDBJ whole genome shotgun (WGS) entry which is preliminary data.</text>
</comment>
<sequence length="119" mass="13208">MECFICRQIGHIASNCNNPQIIEEEVSQTLTQPSADDIQTGGTFLKPRSNDTAFLERAISEILTSSDQTSVTESDAVVSPIELISNNSMPISQKIPTENTPDRKRPKKNVESIYRLITL</sequence>
<dbReference type="EMBL" id="JARQZJ010000068">
    <property type="protein sequence ID" value="KAK9881303.1"/>
    <property type="molecule type" value="Genomic_DNA"/>
</dbReference>
<dbReference type="SUPFAM" id="SSF57756">
    <property type="entry name" value="Retrovirus zinc finger-like domains"/>
    <property type="match status" value="1"/>
</dbReference>
<dbReference type="InterPro" id="IPR001878">
    <property type="entry name" value="Znf_CCHC"/>
</dbReference>
<dbReference type="InterPro" id="IPR036875">
    <property type="entry name" value="Znf_CCHC_sf"/>
</dbReference>
<reference evidence="4 5" key="1">
    <citation type="submission" date="2023-03" db="EMBL/GenBank/DDBJ databases">
        <title>Genome insight into feeding habits of ladybird beetles.</title>
        <authorList>
            <person name="Li H.-S."/>
            <person name="Huang Y.-H."/>
            <person name="Pang H."/>
        </authorList>
    </citation>
    <scope>NUCLEOTIDE SEQUENCE [LARGE SCALE GENOMIC DNA]</scope>
    <source>
        <strain evidence="4">SYSU_2023b</strain>
        <tissue evidence="4">Whole body</tissue>
    </source>
</reference>
<evidence type="ECO:0000256" key="1">
    <source>
        <dbReference type="PROSITE-ProRule" id="PRU00047"/>
    </source>
</evidence>